<dbReference type="Proteomes" id="UP001055879">
    <property type="component" value="Linkage Group LG11"/>
</dbReference>
<evidence type="ECO:0000313" key="1">
    <source>
        <dbReference type="EMBL" id="KAI3691974.1"/>
    </source>
</evidence>
<evidence type="ECO:0000313" key="2">
    <source>
        <dbReference type="Proteomes" id="UP001055879"/>
    </source>
</evidence>
<gene>
    <name evidence="1" type="ORF">L6452_31778</name>
</gene>
<accession>A0ACB8Z415</accession>
<reference evidence="1 2" key="2">
    <citation type="journal article" date="2022" name="Mol. Ecol. Resour.">
        <title>The genomes of chicory, endive, great burdock and yacon provide insights into Asteraceae paleo-polyploidization history and plant inulin production.</title>
        <authorList>
            <person name="Fan W."/>
            <person name="Wang S."/>
            <person name="Wang H."/>
            <person name="Wang A."/>
            <person name="Jiang F."/>
            <person name="Liu H."/>
            <person name="Zhao H."/>
            <person name="Xu D."/>
            <person name="Zhang Y."/>
        </authorList>
    </citation>
    <scope>NUCLEOTIDE SEQUENCE [LARGE SCALE GENOMIC DNA]</scope>
    <source>
        <strain evidence="2">cv. Niubang</strain>
    </source>
</reference>
<reference evidence="2" key="1">
    <citation type="journal article" date="2022" name="Mol. Ecol. Resour.">
        <title>The genomes of chicory, endive, great burdock and yacon provide insights into Asteraceae palaeo-polyploidization history and plant inulin production.</title>
        <authorList>
            <person name="Fan W."/>
            <person name="Wang S."/>
            <person name="Wang H."/>
            <person name="Wang A."/>
            <person name="Jiang F."/>
            <person name="Liu H."/>
            <person name="Zhao H."/>
            <person name="Xu D."/>
            <person name="Zhang Y."/>
        </authorList>
    </citation>
    <scope>NUCLEOTIDE SEQUENCE [LARGE SCALE GENOMIC DNA]</scope>
    <source>
        <strain evidence="2">cv. Niubang</strain>
    </source>
</reference>
<proteinExistence type="predicted"/>
<name>A0ACB8Z415_ARCLA</name>
<sequence>MVEGRVCFSREDTLKYLKHKRLQRAKSGTVNDAPFVPNLMTRSGGDALRGSASYRDRLFSNLDVQPAAASMHERDAMSKRKVEKFDTNDLDWTSKIPECPVYFPSKEEFDDPLVYLQKIAPEASRFGICKIVSPLSASVPAGIVLMREKVGFKFTTRVQPLRLAEWNTDDKVTFFMSGRNYTFRDYEKMANKVFARRYYSAGCLPATYVEKEFWHEIACGQTESVEYACDVDGSAFSSSPTDQLASSKWNLKKVSRLSKSILRLLETTIPGVTEPMLYIGMLFSMFAWHVEDHYLYSINYHHCGAAKTWYGVPGHAALDFEKVVRQKVYTHDILSTDGEDGAFDVLLGKTTLFPPNILSQHGVPVYKAVQKPGEFVVTFPRAYHAGFSHGFNCSEAVNFAIGDWFLLGSIASHRYSLLNRTPLLPHEELLCKESMLLRSTMEYEDQDLSSADVISHRNIKAAFVNLIRFQHRIRWCLMRSREYIGASTHSHGTILCSSCKRDCYLAYINCNCYLHPVCLRHEFKLLNLPCGDNFTISVREDILDMEAVARMFEQEKDIVNEVQQQSGIATDMILLSKLYPLTDDDAYSPYCKIGFGSDVKNFKADNKFEPGCTLKRGNPEILDASRICSSSESPSLINHQVHGDSSSTIIDAASAYSSEDVAAKMHEALPVIDEGPRGNFPMDIRNTYQDSDDSDSEMFRVKRRSSSKSEHRNTYDSAPSSFENQGLKRLKKVQPEGRSRHDSAPGCLKAGNTGYIISPSSVHSKEAKESVSKEKFVKGTTAPISIKYKKIGNEESVSKNRDHQRDYNSYNELGKNTREPLPLESGPKRLKVKGPSMIIGLENTSL</sequence>
<keyword evidence="2" id="KW-1185">Reference proteome</keyword>
<protein>
    <submittedName>
        <fullName evidence="1">Uncharacterized protein</fullName>
    </submittedName>
</protein>
<organism evidence="1 2">
    <name type="scientific">Arctium lappa</name>
    <name type="common">Greater burdock</name>
    <name type="synonym">Lappa major</name>
    <dbReference type="NCBI Taxonomy" id="4217"/>
    <lineage>
        <taxon>Eukaryota</taxon>
        <taxon>Viridiplantae</taxon>
        <taxon>Streptophyta</taxon>
        <taxon>Embryophyta</taxon>
        <taxon>Tracheophyta</taxon>
        <taxon>Spermatophyta</taxon>
        <taxon>Magnoliopsida</taxon>
        <taxon>eudicotyledons</taxon>
        <taxon>Gunneridae</taxon>
        <taxon>Pentapetalae</taxon>
        <taxon>asterids</taxon>
        <taxon>campanulids</taxon>
        <taxon>Asterales</taxon>
        <taxon>Asteraceae</taxon>
        <taxon>Carduoideae</taxon>
        <taxon>Cardueae</taxon>
        <taxon>Arctiinae</taxon>
        <taxon>Arctium</taxon>
    </lineage>
</organism>
<dbReference type="EMBL" id="CM042057">
    <property type="protein sequence ID" value="KAI3691974.1"/>
    <property type="molecule type" value="Genomic_DNA"/>
</dbReference>
<comment type="caution">
    <text evidence="1">The sequence shown here is derived from an EMBL/GenBank/DDBJ whole genome shotgun (WGS) entry which is preliminary data.</text>
</comment>